<keyword evidence="2" id="KW-0812">Transmembrane</keyword>
<evidence type="ECO:0000313" key="4">
    <source>
        <dbReference type="Proteomes" id="UP000322545"/>
    </source>
</evidence>
<feature type="transmembrane region" description="Helical" evidence="2">
    <location>
        <begin position="6"/>
        <end position="22"/>
    </location>
</feature>
<dbReference type="PANTHER" id="PTHR37422">
    <property type="entry name" value="TEICHURONIC ACID BIOSYNTHESIS PROTEIN TUAE"/>
    <property type="match status" value="1"/>
</dbReference>
<feature type="transmembrane region" description="Helical" evidence="2">
    <location>
        <begin position="59"/>
        <end position="76"/>
    </location>
</feature>
<feature type="transmembrane region" description="Helical" evidence="2">
    <location>
        <begin position="302"/>
        <end position="318"/>
    </location>
</feature>
<feature type="transmembrane region" description="Helical" evidence="2">
    <location>
        <begin position="178"/>
        <end position="196"/>
    </location>
</feature>
<dbReference type="EMBL" id="FRCB01000010">
    <property type="protein sequence ID" value="SHM61809.1"/>
    <property type="molecule type" value="Genomic_DNA"/>
</dbReference>
<feature type="transmembrane region" description="Helical" evidence="2">
    <location>
        <begin position="234"/>
        <end position="252"/>
    </location>
</feature>
<feature type="compositionally biased region" description="Basic and acidic residues" evidence="1">
    <location>
        <begin position="474"/>
        <end position="483"/>
    </location>
</feature>
<dbReference type="RefSeq" id="WP_149780595.1">
    <property type="nucleotide sequence ID" value="NZ_FRCB01000010.1"/>
</dbReference>
<sequence length="509" mass="56839">MSNSFADIVLYSWPIVVYILFQRLPLREALVWSIVAGYLLLPLWTGFDLPALPAVDKNLVPALTAAFMCYLVTRQAKTAHAVSQRAGSGGVARKITVAPPISFEPVRGQWLFRGLVILLFVPPFFTALTNAEPIIQGARFISGLSLYDALSMNSEILFSLIPFFLARRFLASDEAHKTVLRVIVLAAIGYSFLVLYEVRMSPQLNRIFYGFFPHSFGQHMRGDGFRPLVFMNHGLWLAIFMAMSVIAAFALFKATEKDHRKIWFFIGLWLFAVLFLVKSLGAFALTLLIVPTLLLLGRKTQLLLTACLAVFVLLFPFARSAGWVPVNSIYNLAESIDPARAQSLDFRFKNEDILLEKASQKPLFGWGGWGRGRVYNESGRDISTTDGYWIIVKGTYGWLGYLARFGMLCLPLVILGFMRRRLELSYATSGLAMTLSIGIIDLIPNGTISPVLWLVAGAMMGRYQTAQKTVTCEAKRPSKRAEPFGHPVISATAEPKAPYPPHKRRPRTS</sequence>
<accession>A0A1M7K935</accession>
<evidence type="ECO:0000256" key="2">
    <source>
        <dbReference type="SAM" id="Phobius"/>
    </source>
</evidence>
<evidence type="ECO:0008006" key="5">
    <source>
        <dbReference type="Google" id="ProtNLM"/>
    </source>
</evidence>
<dbReference type="InterPro" id="IPR051533">
    <property type="entry name" value="WaaL-like"/>
</dbReference>
<dbReference type="PANTHER" id="PTHR37422:SF13">
    <property type="entry name" value="LIPOPOLYSACCHARIDE BIOSYNTHESIS PROTEIN PA4999-RELATED"/>
    <property type="match status" value="1"/>
</dbReference>
<protein>
    <recommendedName>
        <fullName evidence="5">O-Antigen ligase</fullName>
    </recommendedName>
</protein>
<feature type="transmembrane region" description="Helical" evidence="2">
    <location>
        <begin position="110"/>
        <end position="129"/>
    </location>
</feature>
<keyword evidence="2" id="KW-0472">Membrane</keyword>
<feature type="transmembrane region" description="Helical" evidence="2">
    <location>
        <begin position="264"/>
        <end position="290"/>
    </location>
</feature>
<feature type="transmembrane region" description="Helical" evidence="2">
    <location>
        <begin position="149"/>
        <end position="166"/>
    </location>
</feature>
<gene>
    <name evidence="3" type="ORF">SAMN05443432_11032</name>
</gene>
<dbReference type="AlphaFoldDB" id="A0A1M7K935"/>
<feature type="transmembrane region" description="Helical" evidence="2">
    <location>
        <begin position="430"/>
        <end position="455"/>
    </location>
</feature>
<name>A0A1M7K935_9RHOB</name>
<evidence type="ECO:0000256" key="1">
    <source>
        <dbReference type="SAM" id="MobiDB-lite"/>
    </source>
</evidence>
<keyword evidence="2" id="KW-1133">Transmembrane helix</keyword>
<proteinExistence type="predicted"/>
<feature type="transmembrane region" description="Helical" evidence="2">
    <location>
        <begin position="398"/>
        <end position="418"/>
    </location>
</feature>
<reference evidence="3 4" key="1">
    <citation type="submission" date="2016-11" db="EMBL/GenBank/DDBJ databases">
        <authorList>
            <person name="Varghese N."/>
            <person name="Submissions S."/>
        </authorList>
    </citation>
    <scope>NUCLEOTIDE SEQUENCE [LARGE SCALE GENOMIC DNA]</scope>
    <source>
        <strain evidence="3 4">DSM 28249</strain>
    </source>
</reference>
<dbReference type="Proteomes" id="UP000322545">
    <property type="component" value="Unassembled WGS sequence"/>
</dbReference>
<feature type="region of interest" description="Disordered" evidence="1">
    <location>
        <begin position="474"/>
        <end position="509"/>
    </location>
</feature>
<feature type="transmembrane region" description="Helical" evidence="2">
    <location>
        <begin position="29"/>
        <end position="47"/>
    </location>
</feature>
<organism evidence="3 4">
    <name type="scientific">Roseovarius litoreus</name>
    <dbReference type="NCBI Taxonomy" id="1155722"/>
    <lineage>
        <taxon>Bacteria</taxon>
        <taxon>Pseudomonadati</taxon>
        <taxon>Pseudomonadota</taxon>
        <taxon>Alphaproteobacteria</taxon>
        <taxon>Rhodobacterales</taxon>
        <taxon>Roseobacteraceae</taxon>
        <taxon>Roseovarius</taxon>
    </lineage>
</organism>
<evidence type="ECO:0000313" key="3">
    <source>
        <dbReference type="EMBL" id="SHM61809.1"/>
    </source>
</evidence>
<keyword evidence="4" id="KW-1185">Reference proteome</keyword>